<reference evidence="11 12" key="1">
    <citation type="journal article" date="2010" name="Nature">
        <title>Genome sequencing and analysis of the model grass Brachypodium distachyon.</title>
        <authorList>
            <consortium name="International Brachypodium Initiative"/>
        </authorList>
    </citation>
    <scope>NUCLEOTIDE SEQUENCE [LARGE SCALE GENOMIC DNA]</scope>
    <source>
        <strain evidence="11 12">Bd21</strain>
    </source>
</reference>
<dbReference type="Gramene" id="PNT77564">
    <property type="protein sequence ID" value="PNT77564"/>
    <property type="gene ID" value="BRADI_1g65081v3"/>
</dbReference>
<comment type="caution">
    <text evidence="8">Lacks conserved residue(s) required for the propagation of feature annotation.</text>
</comment>
<accession>A0A2K2DTG0</accession>
<evidence type="ECO:0000256" key="5">
    <source>
        <dbReference type="ARBA" id="ARBA00022692"/>
    </source>
</evidence>
<evidence type="ECO:0000256" key="2">
    <source>
        <dbReference type="ARBA" id="ARBA00007651"/>
    </source>
</evidence>
<dbReference type="PANTHER" id="PTHR33573">
    <property type="entry name" value="CASP-LIKE PROTEIN 4A4"/>
    <property type="match status" value="1"/>
</dbReference>
<organism evidence="11">
    <name type="scientific">Brachypodium distachyon</name>
    <name type="common">Purple false brome</name>
    <name type="synonym">Trachynia distachya</name>
    <dbReference type="NCBI Taxonomy" id="15368"/>
    <lineage>
        <taxon>Eukaryota</taxon>
        <taxon>Viridiplantae</taxon>
        <taxon>Streptophyta</taxon>
        <taxon>Embryophyta</taxon>
        <taxon>Tracheophyta</taxon>
        <taxon>Spermatophyta</taxon>
        <taxon>Magnoliopsida</taxon>
        <taxon>Liliopsida</taxon>
        <taxon>Poales</taxon>
        <taxon>Poaceae</taxon>
        <taxon>BOP clade</taxon>
        <taxon>Pooideae</taxon>
        <taxon>Stipodae</taxon>
        <taxon>Brachypodieae</taxon>
        <taxon>Brachypodium</taxon>
    </lineage>
</organism>
<dbReference type="EMBL" id="CM000880">
    <property type="protein sequence ID" value="PNT77564.1"/>
    <property type="molecule type" value="Genomic_DNA"/>
</dbReference>
<keyword evidence="6 8" id="KW-1133">Transmembrane helix</keyword>
<comment type="subunit">
    <text evidence="3 8">Homodimer and heterodimers.</text>
</comment>
<comment type="subcellular location">
    <subcellularLocation>
        <location evidence="1 8">Cell membrane</location>
        <topology evidence="1 8">Multi-pass membrane protein</topology>
    </subcellularLocation>
</comment>
<gene>
    <name evidence="12" type="primary">LOC100846445</name>
    <name evidence="11" type="ORF">BRADI_1g65081v3</name>
</gene>
<dbReference type="Proteomes" id="UP000008810">
    <property type="component" value="Chromosome 1"/>
</dbReference>
<dbReference type="Pfam" id="PF04535">
    <property type="entry name" value="CASP_dom"/>
    <property type="match status" value="1"/>
</dbReference>
<evidence type="ECO:0000256" key="9">
    <source>
        <dbReference type="SAM" id="MobiDB-lite"/>
    </source>
</evidence>
<keyword evidence="7 8" id="KW-0472">Membrane</keyword>
<protein>
    <recommendedName>
        <fullName evidence="8">CASP-like protein</fullName>
    </recommendedName>
</protein>
<feature type="transmembrane region" description="Helical" evidence="8">
    <location>
        <begin position="179"/>
        <end position="200"/>
    </location>
</feature>
<feature type="transmembrane region" description="Helical" evidence="8">
    <location>
        <begin position="220"/>
        <end position="241"/>
    </location>
</feature>
<dbReference type="STRING" id="15368.A0A2K2DTG0"/>
<name>A0A2K2DTG0_BRADI</name>
<feature type="non-terminal residue" evidence="11">
    <location>
        <position position="1"/>
    </location>
</feature>
<dbReference type="GO" id="GO:0005886">
    <property type="term" value="C:plasma membrane"/>
    <property type="evidence" value="ECO:0007669"/>
    <property type="project" value="UniProtKB-SubCell"/>
</dbReference>
<feature type="transmembrane region" description="Helical" evidence="8">
    <location>
        <begin position="140"/>
        <end position="159"/>
    </location>
</feature>
<evidence type="ECO:0000256" key="3">
    <source>
        <dbReference type="ARBA" id="ARBA00011489"/>
    </source>
</evidence>
<evidence type="ECO:0000256" key="8">
    <source>
        <dbReference type="RuleBase" id="RU361233"/>
    </source>
</evidence>
<feature type="compositionally biased region" description="Low complexity" evidence="9">
    <location>
        <begin position="112"/>
        <end position="132"/>
    </location>
</feature>
<dbReference type="EnsemblPlants" id="PNT77564">
    <property type="protein sequence ID" value="PNT77564"/>
    <property type="gene ID" value="BRADI_1g65081v3"/>
</dbReference>
<proteinExistence type="inferred from homology"/>
<dbReference type="PANTHER" id="PTHR33573:SF54">
    <property type="entry name" value="CASP-LIKE PROTEIN 4B2"/>
    <property type="match status" value="1"/>
</dbReference>
<evidence type="ECO:0000256" key="7">
    <source>
        <dbReference type="ARBA" id="ARBA00023136"/>
    </source>
</evidence>
<feature type="compositionally biased region" description="Basic residues" evidence="9">
    <location>
        <begin position="43"/>
        <end position="55"/>
    </location>
</feature>
<evidence type="ECO:0000256" key="6">
    <source>
        <dbReference type="ARBA" id="ARBA00022989"/>
    </source>
</evidence>
<keyword evidence="4 8" id="KW-1003">Cell membrane</keyword>
<dbReference type="OrthoDB" id="1924823at2759"/>
<evidence type="ECO:0000313" key="13">
    <source>
        <dbReference type="Proteomes" id="UP000008810"/>
    </source>
</evidence>
<dbReference type="ExpressionAtlas" id="A0A2K2DTG0">
    <property type="expression patterns" value="baseline"/>
</dbReference>
<evidence type="ECO:0000256" key="1">
    <source>
        <dbReference type="ARBA" id="ARBA00004651"/>
    </source>
</evidence>
<evidence type="ECO:0000256" key="4">
    <source>
        <dbReference type="ARBA" id="ARBA00022475"/>
    </source>
</evidence>
<evidence type="ECO:0000259" key="10">
    <source>
        <dbReference type="Pfam" id="PF04535"/>
    </source>
</evidence>
<comment type="similarity">
    <text evidence="2 8">Belongs to the Casparian strip membrane proteins (CASP) family.</text>
</comment>
<evidence type="ECO:0000313" key="11">
    <source>
        <dbReference type="EMBL" id="PNT77564.1"/>
    </source>
</evidence>
<dbReference type="AlphaFoldDB" id="A0A2K2DTG0"/>
<reference evidence="11" key="2">
    <citation type="submission" date="2017-06" db="EMBL/GenBank/DDBJ databases">
        <title>WGS assembly of Brachypodium distachyon.</title>
        <authorList>
            <consortium name="The International Brachypodium Initiative"/>
            <person name="Lucas S."/>
            <person name="Harmon-Smith M."/>
            <person name="Lail K."/>
            <person name="Tice H."/>
            <person name="Grimwood J."/>
            <person name="Bruce D."/>
            <person name="Barry K."/>
            <person name="Shu S."/>
            <person name="Lindquist E."/>
            <person name="Wang M."/>
            <person name="Pitluck S."/>
            <person name="Vogel J.P."/>
            <person name="Garvin D.F."/>
            <person name="Mockler T.C."/>
            <person name="Schmutz J."/>
            <person name="Rokhsar D."/>
            <person name="Bevan M.W."/>
        </authorList>
    </citation>
    <scope>NUCLEOTIDE SEQUENCE</scope>
    <source>
        <strain evidence="11">Bd21</strain>
    </source>
</reference>
<keyword evidence="13" id="KW-1185">Reference proteome</keyword>
<keyword evidence="5 8" id="KW-0812">Transmembrane</keyword>
<reference evidence="12" key="3">
    <citation type="submission" date="2018-08" db="UniProtKB">
        <authorList>
            <consortium name="EnsemblPlants"/>
        </authorList>
    </citation>
    <scope>IDENTIFICATION</scope>
    <source>
        <strain evidence="12">cv. Bd21</strain>
    </source>
</reference>
<feature type="region of interest" description="Disordered" evidence="9">
    <location>
        <begin position="29"/>
        <end position="75"/>
    </location>
</feature>
<feature type="region of interest" description="Disordered" evidence="9">
    <location>
        <begin position="92"/>
        <end position="132"/>
    </location>
</feature>
<dbReference type="InterPro" id="IPR006702">
    <property type="entry name" value="CASP_dom"/>
</dbReference>
<evidence type="ECO:0000313" key="12">
    <source>
        <dbReference type="EnsemblPlants" id="PNT77564"/>
    </source>
</evidence>
<sequence>AFSGFPHKAEHFSFTGFPHSASRDCCATGERWRWSRPTPPRPRPSRPPRSPRRLKITTAPTTAPPPRARERDGPEPVAAAEAWWIRCWRGGGGKKCSTSARSRCTPPPRPSPSSRSCSSRPTSTATGCSSTATRSTGARFRYLLAIVALALLYSLAQALRHAHRMRGGADPVSAASGRLFDFVGDQVVAYLLMSALSAAIPITNRMRTAVINNFTDATAAAISMAFLAFVSLALSAIVSGYKLSKQTYM</sequence>
<feature type="domain" description="Casparian strip membrane protein" evidence="10">
    <location>
        <begin position="131"/>
        <end position="230"/>
    </location>
</feature>